<keyword evidence="3" id="KW-0663">Pyridoxal phosphate</keyword>
<dbReference type="PANTHER" id="PTHR43525">
    <property type="entry name" value="PROTEIN MALY"/>
    <property type="match status" value="1"/>
</dbReference>
<dbReference type="AlphaFoldDB" id="A0A9X3TTU8"/>
<dbReference type="SUPFAM" id="SSF53383">
    <property type="entry name" value="PLP-dependent transferases"/>
    <property type="match status" value="1"/>
</dbReference>
<dbReference type="RefSeq" id="WP_271140799.1">
    <property type="nucleotide sequence ID" value="NZ_JAPYYP010000033.1"/>
</dbReference>
<protein>
    <recommendedName>
        <fullName evidence="2">cysteine-S-conjugate beta-lyase</fullName>
        <ecNumber evidence="2">4.4.1.13</ecNumber>
    </recommendedName>
</protein>
<dbReference type="InterPro" id="IPR015422">
    <property type="entry name" value="PyrdxlP-dep_Trfase_small"/>
</dbReference>
<name>A0A9X3TTU8_9BACL</name>
<evidence type="ECO:0000313" key="7">
    <source>
        <dbReference type="EMBL" id="MDA5110501.1"/>
    </source>
</evidence>
<accession>A0A9X3TTU8</accession>
<evidence type="ECO:0000256" key="1">
    <source>
        <dbReference type="ARBA" id="ARBA00001933"/>
    </source>
</evidence>
<evidence type="ECO:0000256" key="5">
    <source>
        <dbReference type="ARBA" id="ARBA00037974"/>
    </source>
</evidence>
<evidence type="ECO:0000313" key="8">
    <source>
        <dbReference type="Proteomes" id="UP001151071"/>
    </source>
</evidence>
<dbReference type="NCBIfam" id="TIGR04350">
    <property type="entry name" value="C_S_lyase_PatB"/>
    <property type="match status" value="1"/>
</dbReference>
<evidence type="ECO:0000256" key="2">
    <source>
        <dbReference type="ARBA" id="ARBA00012224"/>
    </source>
</evidence>
<evidence type="ECO:0000256" key="4">
    <source>
        <dbReference type="ARBA" id="ARBA00023239"/>
    </source>
</evidence>
<dbReference type="EC" id="4.4.1.13" evidence="2"/>
<dbReference type="GO" id="GO:0047804">
    <property type="term" value="F:cysteine-S-conjugate beta-lyase activity"/>
    <property type="evidence" value="ECO:0007669"/>
    <property type="project" value="UniProtKB-EC"/>
</dbReference>
<dbReference type="Gene3D" id="3.90.1150.10">
    <property type="entry name" value="Aspartate Aminotransferase, domain 1"/>
    <property type="match status" value="1"/>
</dbReference>
<keyword evidence="8" id="KW-1185">Reference proteome</keyword>
<dbReference type="CDD" id="cd00609">
    <property type="entry name" value="AAT_like"/>
    <property type="match status" value="1"/>
</dbReference>
<comment type="similarity">
    <text evidence="5">Belongs to the class-II pyridoxal-phosphate-dependent aminotransferase family. MalY/PatB cystathionine beta-lyase subfamily.</text>
</comment>
<organism evidence="7 8">
    <name type="scientific">Brevibacillus thermoruber</name>
    <dbReference type="NCBI Taxonomy" id="33942"/>
    <lineage>
        <taxon>Bacteria</taxon>
        <taxon>Bacillati</taxon>
        <taxon>Bacillota</taxon>
        <taxon>Bacilli</taxon>
        <taxon>Bacillales</taxon>
        <taxon>Paenibacillaceae</taxon>
        <taxon>Brevibacillus</taxon>
    </lineage>
</organism>
<dbReference type="Proteomes" id="UP001151071">
    <property type="component" value="Unassembled WGS sequence"/>
</dbReference>
<dbReference type="InterPro" id="IPR015424">
    <property type="entry name" value="PyrdxlP-dep_Trfase"/>
</dbReference>
<comment type="cofactor">
    <cofactor evidence="1">
        <name>pyridoxal 5'-phosphate</name>
        <dbReference type="ChEBI" id="CHEBI:597326"/>
    </cofactor>
</comment>
<dbReference type="InterPro" id="IPR027619">
    <property type="entry name" value="C-S_lyase_PatB-like"/>
</dbReference>
<dbReference type="PANTHER" id="PTHR43525:SF1">
    <property type="entry name" value="PROTEIN MALY"/>
    <property type="match status" value="1"/>
</dbReference>
<comment type="caution">
    <text evidence="7">The sequence shown here is derived from an EMBL/GenBank/DDBJ whole genome shotgun (WGS) entry which is preliminary data.</text>
</comment>
<dbReference type="EMBL" id="JAPYYP010000033">
    <property type="protein sequence ID" value="MDA5110501.1"/>
    <property type="molecule type" value="Genomic_DNA"/>
</dbReference>
<dbReference type="GO" id="GO:0030170">
    <property type="term" value="F:pyridoxal phosphate binding"/>
    <property type="evidence" value="ECO:0007669"/>
    <property type="project" value="InterPro"/>
</dbReference>
<evidence type="ECO:0000256" key="3">
    <source>
        <dbReference type="ARBA" id="ARBA00022898"/>
    </source>
</evidence>
<dbReference type="InterPro" id="IPR015421">
    <property type="entry name" value="PyrdxlP-dep_Trfase_major"/>
</dbReference>
<keyword evidence="4 7" id="KW-0456">Lyase</keyword>
<evidence type="ECO:0000259" key="6">
    <source>
        <dbReference type="Pfam" id="PF00155"/>
    </source>
</evidence>
<dbReference type="InterPro" id="IPR004839">
    <property type="entry name" value="Aminotransferase_I/II_large"/>
</dbReference>
<feature type="domain" description="Aminotransferase class I/classII large" evidence="6">
    <location>
        <begin position="39"/>
        <end position="391"/>
    </location>
</feature>
<reference evidence="7" key="1">
    <citation type="submission" date="2022-12" db="EMBL/GenBank/DDBJ databases">
        <title>Draft genome sequence of the thermophilic strain Brevibacillus thermoruber HT42, isolated from Los Humeros, Puebla, Mexico, with biotechnological potential.</title>
        <authorList>
            <person name="Lara Sanchez J."/>
            <person name="Solis Palacios R."/>
            <person name="Bustos Baena A.S."/>
            <person name="Ruz Baez A.E."/>
            <person name="Espinosa Luna G."/>
            <person name="Oliart Ros R.M."/>
        </authorList>
    </citation>
    <scope>NUCLEOTIDE SEQUENCE</scope>
    <source>
        <strain evidence="7">HT42</strain>
    </source>
</reference>
<gene>
    <name evidence="7" type="ORF">O3V59_19365</name>
</gene>
<proteinExistence type="inferred from homology"/>
<dbReference type="Gene3D" id="3.40.640.10">
    <property type="entry name" value="Type I PLP-dependent aspartate aminotransferase-like (Major domain)"/>
    <property type="match status" value="1"/>
</dbReference>
<dbReference type="Pfam" id="PF00155">
    <property type="entry name" value="Aminotran_1_2"/>
    <property type="match status" value="1"/>
</dbReference>
<sequence>MQSEGRTVPHHFDIRIERRGTNSLKWDYNKRMMGEEDVLPMWVADMDFACPPAVTEALVRRAQHPVYGYPGRPAELYEAVADWFARRFGVTVDTGWLGTVPGVVPGMHIAVEAFTEPGDSVLIQTPVYHSFFYAVESLGRRLVQNPLREENGRYVMDWDGLRQVLDENRPKLFLLCSPHNPVGRVWTREELVRLGQMCAERDIVVVSDEIHADLVYEKGRHVPYFSLPEPLASQSLTLVSATKTFNLAGLTSAFVISPAPRLLQAFRQAARRMGHPFLNLFGIEATIAAYRHGEPWLDELLVYLKGNAEYIRDFLAERIPEVSMAVPEATYLGWMDFRRLGLSQNELNALVRKRAKLGLHDGTVFGKEGAGFQRINFACPRVVLEEAMSRLEMALHE</sequence>
<dbReference type="InterPro" id="IPR051798">
    <property type="entry name" value="Class-II_PLP-Dep_Aminotrans"/>
</dbReference>